<protein>
    <recommendedName>
        <fullName evidence="7">Zn(2)-C6 fungal-type domain-containing protein</fullName>
    </recommendedName>
</protein>
<feature type="domain" description="Zn(2)-C6 fungal-type" evidence="7">
    <location>
        <begin position="13"/>
        <end position="43"/>
    </location>
</feature>
<gene>
    <name evidence="8" type="ORF">EV356DRAFT_27274</name>
</gene>
<evidence type="ECO:0000313" key="8">
    <source>
        <dbReference type="EMBL" id="KAF2237157.1"/>
    </source>
</evidence>
<dbReference type="EMBL" id="ML991781">
    <property type="protein sequence ID" value="KAF2237157.1"/>
    <property type="molecule type" value="Genomic_DNA"/>
</dbReference>
<feature type="compositionally biased region" description="Low complexity" evidence="6">
    <location>
        <begin position="301"/>
        <end position="322"/>
    </location>
</feature>
<dbReference type="InterPro" id="IPR013700">
    <property type="entry name" value="AflR"/>
</dbReference>
<dbReference type="PRINTS" id="PR00755">
    <property type="entry name" value="AFLATOXINBRP"/>
</dbReference>
<keyword evidence="2" id="KW-0805">Transcription regulation</keyword>
<feature type="region of interest" description="Disordered" evidence="6">
    <location>
        <begin position="298"/>
        <end position="327"/>
    </location>
</feature>
<dbReference type="GO" id="GO:0045122">
    <property type="term" value="P:aflatoxin biosynthetic process"/>
    <property type="evidence" value="ECO:0007669"/>
    <property type="project" value="InterPro"/>
</dbReference>
<keyword evidence="1" id="KW-0479">Metal-binding</keyword>
<dbReference type="Proteomes" id="UP000800092">
    <property type="component" value="Unassembled WGS sequence"/>
</dbReference>
<evidence type="ECO:0000256" key="2">
    <source>
        <dbReference type="ARBA" id="ARBA00023015"/>
    </source>
</evidence>
<proteinExistence type="predicted"/>
<keyword evidence="9" id="KW-1185">Reference proteome</keyword>
<dbReference type="InterPro" id="IPR001138">
    <property type="entry name" value="Zn2Cys6_DnaBD"/>
</dbReference>
<name>A0A6A6HGJ0_VIRVR</name>
<evidence type="ECO:0000259" key="7">
    <source>
        <dbReference type="PROSITE" id="PS50048"/>
    </source>
</evidence>
<dbReference type="Pfam" id="PF00172">
    <property type="entry name" value="Zn_clus"/>
    <property type="match status" value="1"/>
</dbReference>
<dbReference type="InterPro" id="IPR036864">
    <property type="entry name" value="Zn2-C6_fun-type_DNA-bd_sf"/>
</dbReference>
<dbReference type="Gene3D" id="4.10.240.10">
    <property type="entry name" value="Zn(2)-C6 fungal-type DNA-binding domain"/>
    <property type="match status" value="1"/>
</dbReference>
<dbReference type="PROSITE" id="PS50048">
    <property type="entry name" value="ZN2_CY6_FUNGAL_2"/>
    <property type="match status" value="1"/>
</dbReference>
<accession>A0A6A6HGJ0</accession>
<dbReference type="CDD" id="cd00067">
    <property type="entry name" value="GAL4"/>
    <property type="match status" value="1"/>
</dbReference>
<dbReference type="GO" id="GO:0005634">
    <property type="term" value="C:nucleus"/>
    <property type="evidence" value="ECO:0007669"/>
    <property type="project" value="InterPro"/>
</dbReference>
<dbReference type="GO" id="GO:0000981">
    <property type="term" value="F:DNA-binding transcription factor activity, RNA polymerase II-specific"/>
    <property type="evidence" value="ECO:0007669"/>
    <property type="project" value="InterPro"/>
</dbReference>
<evidence type="ECO:0000313" key="9">
    <source>
        <dbReference type="Proteomes" id="UP000800092"/>
    </source>
</evidence>
<reference evidence="8" key="1">
    <citation type="journal article" date="2020" name="Stud. Mycol.">
        <title>101 Dothideomycetes genomes: a test case for predicting lifestyles and emergence of pathogens.</title>
        <authorList>
            <person name="Haridas S."/>
            <person name="Albert R."/>
            <person name="Binder M."/>
            <person name="Bloem J."/>
            <person name="Labutti K."/>
            <person name="Salamov A."/>
            <person name="Andreopoulos B."/>
            <person name="Baker S."/>
            <person name="Barry K."/>
            <person name="Bills G."/>
            <person name="Bluhm B."/>
            <person name="Cannon C."/>
            <person name="Castanera R."/>
            <person name="Culley D."/>
            <person name="Daum C."/>
            <person name="Ezra D."/>
            <person name="Gonzalez J."/>
            <person name="Henrissat B."/>
            <person name="Kuo A."/>
            <person name="Liang C."/>
            <person name="Lipzen A."/>
            <person name="Lutzoni F."/>
            <person name="Magnuson J."/>
            <person name="Mondo S."/>
            <person name="Nolan M."/>
            <person name="Ohm R."/>
            <person name="Pangilinan J."/>
            <person name="Park H.-J."/>
            <person name="Ramirez L."/>
            <person name="Alfaro M."/>
            <person name="Sun H."/>
            <person name="Tritt A."/>
            <person name="Yoshinaga Y."/>
            <person name="Zwiers L.-H."/>
            <person name="Turgeon B."/>
            <person name="Goodwin S."/>
            <person name="Spatafora J."/>
            <person name="Crous P."/>
            <person name="Grigoriev I."/>
        </authorList>
    </citation>
    <scope>NUCLEOTIDE SEQUENCE</scope>
    <source>
        <strain evidence="8">Tuck. ex Michener</strain>
    </source>
</reference>
<evidence type="ECO:0000256" key="3">
    <source>
        <dbReference type="ARBA" id="ARBA00023125"/>
    </source>
</evidence>
<keyword evidence="3" id="KW-0238">DNA-binding</keyword>
<dbReference type="SMART" id="SM00066">
    <property type="entry name" value="GAL4"/>
    <property type="match status" value="1"/>
</dbReference>
<keyword evidence="4" id="KW-0804">Transcription</keyword>
<dbReference type="AlphaFoldDB" id="A0A6A6HGJ0"/>
<dbReference type="GO" id="GO:0008270">
    <property type="term" value="F:zinc ion binding"/>
    <property type="evidence" value="ECO:0007669"/>
    <property type="project" value="InterPro"/>
</dbReference>
<dbReference type="Pfam" id="PF08493">
    <property type="entry name" value="AflR"/>
    <property type="match status" value="1"/>
</dbReference>
<dbReference type="SUPFAM" id="SSF57701">
    <property type="entry name" value="Zn2/Cys6 DNA-binding domain"/>
    <property type="match status" value="1"/>
</dbReference>
<dbReference type="GO" id="GO:0003677">
    <property type="term" value="F:DNA binding"/>
    <property type="evidence" value="ECO:0007669"/>
    <property type="project" value="UniProtKB-KW"/>
</dbReference>
<dbReference type="OrthoDB" id="2328572at2759"/>
<organism evidence="8 9">
    <name type="scientific">Viridothelium virens</name>
    <name type="common">Speckled blister lichen</name>
    <name type="synonym">Trypethelium virens</name>
    <dbReference type="NCBI Taxonomy" id="1048519"/>
    <lineage>
        <taxon>Eukaryota</taxon>
        <taxon>Fungi</taxon>
        <taxon>Dikarya</taxon>
        <taxon>Ascomycota</taxon>
        <taxon>Pezizomycotina</taxon>
        <taxon>Dothideomycetes</taxon>
        <taxon>Dothideomycetes incertae sedis</taxon>
        <taxon>Trypetheliales</taxon>
        <taxon>Trypetheliaceae</taxon>
        <taxon>Viridothelium</taxon>
    </lineage>
</organism>
<evidence type="ECO:0000256" key="5">
    <source>
        <dbReference type="ARBA" id="ARBA00023242"/>
    </source>
</evidence>
<sequence>MSPPEAPVKLRSTCDACSIAKVKCDKKQPVCDRCQTNGFRCSYSPSRRHGKQSWAKMIAKQQYLNSTLSPTPLTETPPLVPPSLLPLPPLNGANDDSGLYMVSDDLSPVTHQAVLPDESMDVGGHDGRQSTDYLTLIGLDTAGDGLDFMSHWTGAESAVDLNNVSEASDMHVCGTSLDPNFNSISFISEPPQASGHDCEAKAFNTLHSLHYCTMFHTDQPGVRSNPRTNLGHVLNRTPPLDKVLYFNRVAMNTLKELLECPCAQQAHLALLYTTIVSKALSWYRSAVSPQGQSISLGSYPTASSPNTSGSSTSAVSPVSTQSKASTAQGIQSTPIQIGVFDLEEEDQRVLMRGILLREVRKVEGIVDEITIRGSESTRDEDGDDEQHTKNWYRIVGPKIKAEVLDTLKQIKEFGAGLSRTGGT</sequence>
<evidence type="ECO:0000256" key="1">
    <source>
        <dbReference type="ARBA" id="ARBA00022723"/>
    </source>
</evidence>
<evidence type="ECO:0000256" key="4">
    <source>
        <dbReference type="ARBA" id="ARBA00023163"/>
    </source>
</evidence>
<evidence type="ECO:0000256" key="6">
    <source>
        <dbReference type="SAM" id="MobiDB-lite"/>
    </source>
</evidence>
<keyword evidence="5" id="KW-0539">Nucleus</keyword>
<dbReference type="PROSITE" id="PS00463">
    <property type="entry name" value="ZN2_CY6_FUNGAL_1"/>
    <property type="match status" value="1"/>
</dbReference>